<feature type="region of interest" description="Disordered" evidence="1">
    <location>
        <begin position="69"/>
        <end position="154"/>
    </location>
</feature>
<evidence type="ECO:0000313" key="2">
    <source>
        <dbReference type="EMBL" id="CAL5135236.1"/>
    </source>
</evidence>
<evidence type="ECO:0000313" key="3">
    <source>
        <dbReference type="Proteomes" id="UP001497525"/>
    </source>
</evidence>
<proteinExistence type="predicted"/>
<feature type="compositionally biased region" description="Low complexity" evidence="1">
    <location>
        <begin position="210"/>
        <end position="223"/>
    </location>
</feature>
<dbReference type="Proteomes" id="UP001497525">
    <property type="component" value="Unassembled WGS sequence"/>
</dbReference>
<feature type="compositionally biased region" description="Basic residues" evidence="1">
    <location>
        <begin position="286"/>
        <end position="295"/>
    </location>
</feature>
<gene>
    <name evidence="2" type="ORF">CDAUBV1_LOCUS9410</name>
</gene>
<accession>A0AAV2TGQ5</accession>
<reference evidence="2" key="1">
    <citation type="submission" date="2024-06" db="EMBL/GenBank/DDBJ databases">
        <authorList>
            <person name="Liu X."/>
            <person name="Lenzi L."/>
            <person name="Haldenby T S."/>
            <person name="Uol C."/>
        </authorList>
    </citation>
    <scope>NUCLEOTIDE SEQUENCE</scope>
</reference>
<feature type="compositionally biased region" description="Polar residues" evidence="1">
    <location>
        <begin position="69"/>
        <end position="82"/>
    </location>
</feature>
<feature type="compositionally biased region" description="Polar residues" evidence="1">
    <location>
        <begin position="249"/>
        <end position="259"/>
    </location>
</feature>
<feature type="region of interest" description="Disordered" evidence="1">
    <location>
        <begin position="286"/>
        <end position="389"/>
    </location>
</feature>
<feature type="compositionally biased region" description="Low complexity" evidence="1">
    <location>
        <begin position="84"/>
        <end position="95"/>
    </location>
</feature>
<dbReference type="AlphaFoldDB" id="A0AAV2TGQ5"/>
<comment type="caution">
    <text evidence="2">The sequence shown here is derived from an EMBL/GenBank/DDBJ whole genome shotgun (WGS) entry which is preliminary data.</text>
</comment>
<dbReference type="EMBL" id="CAXLJL010000256">
    <property type="protein sequence ID" value="CAL5135236.1"/>
    <property type="molecule type" value="Genomic_DNA"/>
</dbReference>
<protein>
    <submittedName>
        <fullName evidence="2">Uncharacterized protein</fullName>
    </submittedName>
</protein>
<feature type="compositionally biased region" description="Basic residues" evidence="1">
    <location>
        <begin position="142"/>
        <end position="153"/>
    </location>
</feature>
<feature type="compositionally biased region" description="Polar residues" evidence="1">
    <location>
        <begin position="574"/>
        <end position="586"/>
    </location>
</feature>
<sequence length="596" mass="64949">MSWNSKLLRDHNCHQTAIMSMSETPSPLGHQLRRPKRSLTKTSDDNILGISWKEERELRKAMYVSLRRQQQQTHAETQSDRLSSLRSKVGSSSASANKQPVSKRPKRSPITASSIPRRCHRNYSSGMLAKIKSHPSEASKTSRLRHNANRGKVTKTVSLSDNTRKLRSMQKEFSLKKISASLVSSPSPGGIVESKTSTLRVLPVRLSAVASKVRSSPPSVSVTDSHDSNSKSPRKRSPKANATPHHSQRSPAKAQNSRKLTFVPRPTLMNASNAVAARSIIRRSITKLTTRRMRSPFKPSANASSSGARRTKSTTKSDIKRKSAVCAGSPEASADGITNSLPNPPGLPNESQEQCKPTADRKSTGRDNSLPVKTRRSPTVVPPELWQDPHGQPVSVHDFVDFICYYGSPCRNPALAWLSRSRSSRRGDNKPCSGDSATRFSNLCCAAQEKCGSPADIKNIPASLPDACTKRSGNNLPSDPPPARSLDTHTAQSVNAHIQSLFQNTNKPVSISMSANFRVAKKVAAPHSPNCPNSRIPDSLGLLDALSDNCTSMIAPSPPSKRRSFGSDRAPVSAVSNPRQSSTSTLRRQKVVNRRT</sequence>
<feature type="region of interest" description="Disordered" evidence="1">
    <location>
        <begin position="20"/>
        <end position="42"/>
    </location>
</feature>
<feature type="region of interest" description="Disordered" evidence="1">
    <location>
        <begin position="554"/>
        <end position="596"/>
    </location>
</feature>
<feature type="region of interest" description="Disordered" evidence="1">
    <location>
        <begin position="210"/>
        <end position="266"/>
    </location>
</feature>
<evidence type="ECO:0000256" key="1">
    <source>
        <dbReference type="SAM" id="MobiDB-lite"/>
    </source>
</evidence>
<feature type="compositionally biased region" description="Basic residues" evidence="1">
    <location>
        <begin position="587"/>
        <end position="596"/>
    </location>
</feature>
<name>A0AAV2TGQ5_CALDB</name>
<organism evidence="2 3">
    <name type="scientific">Calicophoron daubneyi</name>
    <name type="common">Rumen fluke</name>
    <name type="synonym">Paramphistomum daubneyi</name>
    <dbReference type="NCBI Taxonomy" id="300641"/>
    <lineage>
        <taxon>Eukaryota</taxon>
        <taxon>Metazoa</taxon>
        <taxon>Spiralia</taxon>
        <taxon>Lophotrochozoa</taxon>
        <taxon>Platyhelminthes</taxon>
        <taxon>Trematoda</taxon>
        <taxon>Digenea</taxon>
        <taxon>Plagiorchiida</taxon>
        <taxon>Pronocephalata</taxon>
        <taxon>Paramphistomoidea</taxon>
        <taxon>Paramphistomidae</taxon>
        <taxon>Calicophoron</taxon>
    </lineage>
</organism>